<name>A0ABD3AC16_9GENT</name>
<dbReference type="EMBL" id="JBJUIK010000005">
    <property type="protein sequence ID" value="KAL3528032.1"/>
    <property type="molecule type" value="Genomic_DNA"/>
</dbReference>
<accession>A0ABD3AC16</accession>
<sequence>MVMDQGRKKGLGSSDGVGAEGSAAGMESWCYSVQKSMTTLRPHGIKVDWWHLVWGKSYVPSRHGRRSSISAYLIRGHVVERMNSARCLHNGEPLPLLINLSS</sequence>
<dbReference type="AlphaFoldDB" id="A0ABD3AC16"/>
<evidence type="ECO:0000313" key="2">
    <source>
        <dbReference type="EMBL" id="KAL3528032.1"/>
    </source>
</evidence>
<keyword evidence="3" id="KW-1185">Reference proteome</keyword>
<evidence type="ECO:0000313" key="3">
    <source>
        <dbReference type="Proteomes" id="UP001630127"/>
    </source>
</evidence>
<feature type="region of interest" description="Disordered" evidence="1">
    <location>
        <begin position="1"/>
        <end position="22"/>
    </location>
</feature>
<dbReference type="Proteomes" id="UP001630127">
    <property type="component" value="Unassembled WGS sequence"/>
</dbReference>
<comment type="caution">
    <text evidence="2">The sequence shown here is derived from an EMBL/GenBank/DDBJ whole genome shotgun (WGS) entry which is preliminary data.</text>
</comment>
<reference evidence="2 3" key="1">
    <citation type="submission" date="2024-11" db="EMBL/GenBank/DDBJ databases">
        <title>A near-complete genome assembly of Cinchona calisaya.</title>
        <authorList>
            <person name="Lian D.C."/>
            <person name="Zhao X.W."/>
            <person name="Wei L."/>
        </authorList>
    </citation>
    <scope>NUCLEOTIDE SEQUENCE [LARGE SCALE GENOMIC DNA]</scope>
    <source>
        <tissue evidence="2">Nenye</tissue>
    </source>
</reference>
<protein>
    <submittedName>
        <fullName evidence="2">Uncharacterized protein</fullName>
    </submittedName>
</protein>
<evidence type="ECO:0000256" key="1">
    <source>
        <dbReference type="SAM" id="MobiDB-lite"/>
    </source>
</evidence>
<organism evidence="2 3">
    <name type="scientific">Cinchona calisaya</name>
    <dbReference type="NCBI Taxonomy" id="153742"/>
    <lineage>
        <taxon>Eukaryota</taxon>
        <taxon>Viridiplantae</taxon>
        <taxon>Streptophyta</taxon>
        <taxon>Embryophyta</taxon>
        <taxon>Tracheophyta</taxon>
        <taxon>Spermatophyta</taxon>
        <taxon>Magnoliopsida</taxon>
        <taxon>eudicotyledons</taxon>
        <taxon>Gunneridae</taxon>
        <taxon>Pentapetalae</taxon>
        <taxon>asterids</taxon>
        <taxon>lamiids</taxon>
        <taxon>Gentianales</taxon>
        <taxon>Rubiaceae</taxon>
        <taxon>Cinchonoideae</taxon>
        <taxon>Cinchoneae</taxon>
        <taxon>Cinchona</taxon>
    </lineage>
</organism>
<proteinExistence type="predicted"/>
<gene>
    <name evidence="2" type="ORF">ACH5RR_012688</name>
</gene>